<dbReference type="EMBL" id="CP001056">
    <property type="protein sequence ID" value="ACD22368.1"/>
    <property type="molecule type" value="Genomic_DNA"/>
</dbReference>
<accession>U4P809</accession>
<reference evidence="1" key="2">
    <citation type="submission" date="2009-08" db="EMBL/GenBank/DDBJ databases">
        <authorList>
            <person name="Shrivastava S."/>
            <person name="Brinkac L.M."/>
            <person name="Dodson R.J."/>
            <person name="Harkins D.M."/>
            <person name="Durkin A.S."/>
            <person name="Sutton G."/>
        </authorList>
    </citation>
    <scope>NUCLEOTIDE SEQUENCE</scope>
    <source>
        <strain evidence="1">Eklund 17B</strain>
    </source>
</reference>
<proteinExistence type="predicted"/>
<sequence length="64" mass="7344">MREKRNGLRPILVIKDNTVEEGYFHMFATTGNKEDGFYPIVIVETSNGEIREHDASNIIFDDIS</sequence>
<name>B2TNZ6_CLOBB</name>
<evidence type="ECO:0000313" key="1">
    <source>
        <dbReference type="EMBL" id="ACD22368.1"/>
    </source>
</evidence>
<dbReference type="KEGG" id="cbk:CLL_A2765"/>
<dbReference type="PATRIC" id="fig|935198.13.peg.2727"/>
<gene>
    <name evidence="1" type="ordered locus">CLL_A2765</name>
</gene>
<organism evidence="1">
    <name type="scientific">Clostridium botulinum (strain Eklund 17B / Type B)</name>
    <dbReference type="NCBI Taxonomy" id="935198"/>
    <lineage>
        <taxon>Bacteria</taxon>
        <taxon>Bacillati</taxon>
        <taxon>Bacillota</taxon>
        <taxon>Clostridia</taxon>
        <taxon>Eubacteriales</taxon>
        <taxon>Clostridiaceae</taxon>
        <taxon>Clostridium</taxon>
    </lineage>
</organism>
<accession>B2TNZ6</accession>
<dbReference type="HOGENOM" id="CLU_2859685_0_0_9"/>
<reference evidence="1" key="1">
    <citation type="submission" date="2009-06" db="EMBL/GenBank/DDBJ databases">
        <authorList>
            <consortium name="US DOE Joint Genome Institute (JGI-PGF)"/>
            <person name="Lucas S."/>
            <person name="Copeland A."/>
            <person name="Lapidus A."/>
            <person name="Glavina del Rio T."/>
            <person name="Dalin E."/>
            <person name="Tice H."/>
            <person name="Bruce D."/>
            <person name="Goodwin L."/>
            <person name="Pitluck S."/>
            <person name="Kyrpides N."/>
            <person name="Mavromatis K."/>
            <person name="Ivanova N."/>
            <person name="Saunders E."/>
            <person name="Brettin T."/>
            <person name="Detter J.C."/>
            <person name="Han C."/>
            <person name="Larimer F."/>
            <person name="Land M."/>
            <person name="Hauser L."/>
            <person name="Markowitz V."/>
            <person name="Cheng J.-F."/>
            <person name="Hugenholtz P."/>
            <person name="Woyke T."/>
            <person name="Wu D."/>
            <person name="Gronow S."/>
            <person name="Klenk H.-P."/>
            <person name="Eisen J.A."/>
        </authorList>
    </citation>
    <scope>NUCLEOTIDE SEQUENCE</scope>
    <source>
        <strain evidence="1">Eklund 17B</strain>
    </source>
</reference>
<dbReference type="AlphaFoldDB" id="B2TNZ6"/>
<protein>
    <submittedName>
        <fullName evidence="1">Uncharacterized protein</fullName>
    </submittedName>
</protein>